<accession>A0A7C5I445</accession>
<gene>
    <name evidence="1" type="ORF">ENL41_00360</name>
</gene>
<evidence type="ECO:0000313" key="1">
    <source>
        <dbReference type="EMBL" id="HHF57859.1"/>
    </source>
</evidence>
<dbReference type="AlphaFoldDB" id="A0A7C5I445"/>
<evidence type="ECO:0008006" key="2">
    <source>
        <dbReference type="Google" id="ProtNLM"/>
    </source>
</evidence>
<name>A0A7C5I445_UNCW3</name>
<comment type="caution">
    <text evidence="1">The sequence shown here is derived from an EMBL/GenBank/DDBJ whole genome shotgun (WGS) entry which is preliminary data.</text>
</comment>
<reference evidence="1" key="1">
    <citation type="journal article" date="2020" name="mSystems">
        <title>Genome- and Community-Level Interaction Insights into Carbon Utilization and Element Cycling Functions of Hydrothermarchaeota in Hydrothermal Sediment.</title>
        <authorList>
            <person name="Zhou Z."/>
            <person name="Liu Y."/>
            <person name="Xu W."/>
            <person name="Pan J."/>
            <person name="Luo Z.H."/>
            <person name="Li M."/>
        </authorList>
    </citation>
    <scope>NUCLEOTIDE SEQUENCE [LARGE SCALE GENOMIC DNA]</scope>
    <source>
        <strain evidence="1">HyVt-94</strain>
    </source>
</reference>
<dbReference type="Proteomes" id="UP000886014">
    <property type="component" value="Unassembled WGS sequence"/>
</dbReference>
<organism evidence="1">
    <name type="scientific">candidate division WOR-3 bacterium</name>
    <dbReference type="NCBI Taxonomy" id="2052148"/>
    <lineage>
        <taxon>Bacteria</taxon>
        <taxon>Bacteria division WOR-3</taxon>
    </lineage>
</organism>
<sequence length="163" mass="18312">MGESILGDSMFGRGFLTGFDASFHSYSSDSLEPLGSTAVLVTELNEIIGVAYEYTKGTKLFFGSFNLVDIDSFSKRVELLKDLLYWVGTSIEESVLRRDCRYGSIILLAGEEIEFDDIVDVFDISGRFIGAYKVISLPEGLYILKFRHKKDKTIRLIVVGKRL</sequence>
<proteinExistence type="predicted"/>
<dbReference type="EMBL" id="DRTV01000029">
    <property type="protein sequence ID" value="HHF57859.1"/>
    <property type="molecule type" value="Genomic_DNA"/>
</dbReference>
<protein>
    <recommendedName>
        <fullName evidence="2">T9SS type A sorting domain-containing protein</fullName>
    </recommendedName>
</protein>